<dbReference type="AlphaFoldDB" id="A0A5D4M4T1"/>
<dbReference type="Proteomes" id="UP000325182">
    <property type="component" value="Unassembled WGS sequence"/>
</dbReference>
<dbReference type="RefSeq" id="WP_148955049.1">
    <property type="nucleotide sequence ID" value="NZ_VTEG01000024.1"/>
</dbReference>
<proteinExistence type="predicted"/>
<evidence type="ECO:0000259" key="3">
    <source>
        <dbReference type="PROSITE" id="PS51186"/>
    </source>
</evidence>
<dbReference type="EMBL" id="VTEG01000024">
    <property type="protein sequence ID" value="TYR96531.1"/>
    <property type="molecule type" value="Genomic_DNA"/>
</dbReference>
<evidence type="ECO:0000313" key="5">
    <source>
        <dbReference type="Proteomes" id="UP000325182"/>
    </source>
</evidence>
<reference evidence="4 5" key="1">
    <citation type="submission" date="2019-08" db="EMBL/GenBank/DDBJ databases">
        <title>Bacillus genomes from the desert of Cuatro Cienegas, Coahuila.</title>
        <authorList>
            <person name="Olmedo-Alvarez G."/>
        </authorList>
    </citation>
    <scope>NUCLEOTIDE SEQUENCE [LARGE SCALE GENOMIC DNA]</scope>
    <source>
        <strain evidence="4 5">CH128b_4D</strain>
    </source>
</reference>
<evidence type="ECO:0000256" key="1">
    <source>
        <dbReference type="ARBA" id="ARBA00022679"/>
    </source>
</evidence>
<dbReference type="SUPFAM" id="SSF55729">
    <property type="entry name" value="Acyl-CoA N-acyltransferases (Nat)"/>
    <property type="match status" value="1"/>
</dbReference>
<evidence type="ECO:0000313" key="4">
    <source>
        <dbReference type="EMBL" id="TYR96531.1"/>
    </source>
</evidence>
<comment type="caution">
    <text evidence="4">The sequence shown here is derived from an EMBL/GenBank/DDBJ whole genome shotgun (WGS) entry which is preliminary data.</text>
</comment>
<gene>
    <name evidence="4" type="ORF">FZC84_20395</name>
</gene>
<dbReference type="PROSITE" id="PS51186">
    <property type="entry name" value="GNAT"/>
    <property type="match status" value="1"/>
</dbReference>
<dbReference type="PANTHER" id="PTHR43877:SF5">
    <property type="entry name" value="BLL8307 PROTEIN"/>
    <property type="match status" value="1"/>
</dbReference>
<dbReference type="Gene3D" id="3.40.630.30">
    <property type="match status" value="1"/>
</dbReference>
<feature type="domain" description="N-acetyltransferase" evidence="3">
    <location>
        <begin position="3"/>
        <end position="151"/>
    </location>
</feature>
<organism evidence="4 5">
    <name type="scientific">Rossellomorea vietnamensis</name>
    <dbReference type="NCBI Taxonomy" id="218284"/>
    <lineage>
        <taxon>Bacteria</taxon>
        <taxon>Bacillati</taxon>
        <taxon>Bacillota</taxon>
        <taxon>Bacilli</taxon>
        <taxon>Bacillales</taxon>
        <taxon>Bacillaceae</taxon>
        <taxon>Rossellomorea</taxon>
    </lineage>
</organism>
<evidence type="ECO:0000256" key="2">
    <source>
        <dbReference type="ARBA" id="ARBA00023315"/>
    </source>
</evidence>
<accession>A0A5D4M4T1</accession>
<sequence length="151" mass="17220">MEIKVDDLTGEDVKALIMDHLQNMALHSPEESRHALNLDGLRKPGITFWSAWEEEELVGCGALKELDSSHGEIKSMKTSPLHLRKGVSKQILQFIINEAEKRGYKRLSLETGSMIAFEPARKLYESFGFCYCQPFGDYKEDANSFFMTKEL</sequence>
<dbReference type="InterPro" id="IPR000182">
    <property type="entry name" value="GNAT_dom"/>
</dbReference>
<keyword evidence="1 4" id="KW-0808">Transferase</keyword>
<dbReference type="InterPro" id="IPR050832">
    <property type="entry name" value="Bact_Acetyltransf"/>
</dbReference>
<name>A0A5D4M4T1_9BACI</name>
<dbReference type="Pfam" id="PF00583">
    <property type="entry name" value="Acetyltransf_1"/>
    <property type="match status" value="1"/>
</dbReference>
<dbReference type="PANTHER" id="PTHR43877">
    <property type="entry name" value="AMINOALKYLPHOSPHONATE N-ACETYLTRANSFERASE-RELATED-RELATED"/>
    <property type="match status" value="1"/>
</dbReference>
<keyword evidence="2" id="KW-0012">Acyltransferase</keyword>
<protein>
    <submittedName>
        <fullName evidence="4">GNAT family N-acetyltransferase</fullName>
    </submittedName>
</protein>
<dbReference type="InterPro" id="IPR016181">
    <property type="entry name" value="Acyl_CoA_acyltransferase"/>
</dbReference>
<dbReference type="GO" id="GO:0016747">
    <property type="term" value="F:acyltransferase activity, transferring groups other than amino-acyl groups"/>
    <property type="evidence" value="ECO:0007669"/>
    <property type="project" value="InterPro"/>
</dbReference>